<evidence type="ECO:0000313" key="10">
    <source>
        <dbReference type="EMBL" id="KAK7414367.1"/>
    </source>
</evidence>
<keyword evidence="11" id="KW-1185">Reference proteome</keyword>
<evidence type="ECO:0000256" key="7">
    <source>
        <dbReference type="SAM" id="MobiDB-lite"/>
    </source>
</evidence>
<evidence type="ECO:0000259" key="9">
    <source>
        <dbReference type="Pfam" id="PF13087"/>
    </source>
</evidence>
<protein>
    <submittedName>
        <fullName evidence="10">Uncharacterized protein</fullName>
    </submittedName>
</protein>
<feature type="compositionally biased region" description="Basic and acidic residues" evidence="7">
    <location>
        <begin position="1449"/>
        <end position="1476"/>
    </location>
</feature>
<dbReference type="EMBL" id="JAZAVK010000314">
    <property type="protein sequence ID" value="KAK7414367.1"/>
    <property type="molecule type" value="Genomic_DNA"/>
</dbReference>
<keyword evidence="2" id="KW-0547">Nucleotide-binding</keyword>
<reference evidence="10 11" key="1">
    <citation type="journal article" date="2025" name="Microbiol. Resour. Announc.">
        <title>Draft genome sequences for Neonectria magnoliae and Neonectria punicea, canker pathogens of Liriodendron tulipifera and Acer saccharum in West Virginia.</title>
        <authorList>
            <person name="Petronek H.M."/>
            <person name="Kasson M.T."/>
            <person name="Metheny A.M."/>
            <person name="Stauder C.M."/>
            <person name="Lovett B."/>
            <person name="Lynch S.C."/>
            <person name="Garnas J.R."/>
            <person name="Kasson L.R."/>
            <person name="Stajich J.E."/>
        </authorList>
    </citation>
    <scope>NUCLEOTIDE SEQUENCE [LARGE SCALE GENOMIC DNA]</scope>
    <source>
        <strain evidence="10 11">NRRL 64651</strain>
    </source>
</reference>
<feature type="compositionally biased region" description="Basic and acidic residues" evidence="7">
    <location>
        <begin position="19"/>
        <end position="35"/>
    </location>
</feature>
<dbReference type="InterPro" id="IPR050534">
    <property type="entry name" value="Coronavir_polyprotein_1ab"/>
</dbReference>
<feature type="compositionally biased region" description="Polar residues" evidence="7">
    <location>
        <begin position="861"/>
        <end position="877"/>
    </location>
</feature>
<feature type="compositionally biased region" description="Polar residues" evidence="7">
    <location>
        <begin position="832"/>
        <end position="848"/>
    </location>
</feature>
<evidence type="ECO:0000256" key="5">
    <source>
        <dbReference type="ARBA" id="ARBA00022840"/>
    </source>
</evidence>
<dbReference type="PANTHER" id="PTHR43788">
    <property type="entry name" value="DNA2/NAM7 HELICASE FAMILY MEMBER"/>
    <property type="match status" value="1"/>
</dbReference>
<feature type="region of interest" description="Disordered" evidence="7">
    <location>
        <begin position="1426"/>
        <end position="1476"/>
    </location>
</feature>
<comment type="similarity">
    <text evidence="1">Belongs to the DNA2/NAM7 helicase family.</text>
</comment>
<evidence type="ECO:0000313" key="11">
    <source>
        <dbReference type="Proteomes" id="UP001498421"/>
    </source>
</evidence>
<gene>
    <name evidence="10" type="ORF">QQZ08_012541</name>
</gene>
<dbReference type="PANTHER" id="PTHR43788:SF16">
    <property type="entry name" value="HELICASE WITH ZINC FINGER 2"/>
    <property type="match status" value="1"/>
</dbReference>
<dbReference type="Pfam" id="PF13086">
    <property type="entry name" value="AAA_11"/>
    <property type="match status" value="1"/>
</dbReference>
<dbReference type="InterPro" id="IPR041679">
    <property type="entry name" value="DNA2/NAM7-like_C"/>
</dbReference>
<name>A0ABR1H042_9HYPO</name>
<keyword evidence="4" id="KW-0347">Helicase</keyword>
<dbReference type="InterPro" id="IPR041677">
    <property type="entry name" value="DNA2/NAM7_AAA_11"/>
</dbReference>
<evidence type="ECO:0000256" key="2">
    <source>
        <dbReference type="ARBA" id="ARBA00022741"/>
    </source>
</evidence>
<dbReference type="Pfam" id="PF13087">
    <property type="entry name" value="AAA_12"/>
    <property type="match status" value="1"/>
</dbReference>
<feature type="region of interest" description="Disordered" evidence="7">
    <location>
        <begin position="740"/>
        <end position="760"/>
    </location>
</feature>
<evidence type="ECO:0000259" key="8">
    <source>
        <dbReference type="Pfam" id="PF13086"/>
    </source>
</evidence>
<feature type="compositionally biased region" description="Basic and acidic residues" evidence="7">
    <location>
        <begin position="1"/>
        <end position="11"/>
    </location>
</feature>
<dbReference type="Proteomes" id="UP001498421">
    <property type="component" value="Unassembled WGS sequence"/>
</dbReference>
<sequence>MADCSLHKQEPEQEPAQPHLREQEAIEAPPDKQEATDADFDENLTSRWQPLLITVDDNLLAGYAKDTATRLGSSCFAGTHTTATCIWGPHIPPHIRIMVKMQNGTEQTHMLGITLKLQSLQAPAEYFVISSSNVETLDRFIPYAEQNLDGLRDGFINKKDKAQFDNLDLGATADEPSFAQHLAALSTHVIHLRFDVRKEDMIVLPSKWFIQHLEDQVAAVQEHGKAIIDAFTMEEKSTITLAFTFPFFPDWKKHWHGAFTNLANLAPFQDICANVRDGADDLAFKNIDLQLLQQPIHSNPASDVFLSRDHRTVALLVGAVEDLAHQQAREKLLFSINLNGRAFADPVSLIKPSDDDVNTYGTRMDGTIYTHQYIAIPLAGIREICPDIGSQVSMYLNLGYIDHAIPQGLSLSASQKQQMARDLESELRSARRRGESAEENCQAQLDKLLSKNEPDPDAVERKQNELVTILKDTFYRHAERHVYPFVKEVAEASRAALPDEAEEVQKWHSARLLAMMLEQQCDEDDIAWGNRLTDWTSKQDIVMMAGAKSELGDAFKATRIPLPHGVRADVALFSVRTPRQSNWMKGFQNPPMKYLIPYTPLTGQLQPAFSSLFDKNGRGTNPRQTFTLKIWYQESDTTTIAECRAITALNSVKENSRVDQWWRYIIDFTNPERVHRGNLLIAFPELAARITGGKYDNDPDTKMAMESLKSTLAGFVVATGCPGAGKSTWATEVCDAVMEGPSEPKGWMPLETSQTTEEDTQETMPQEEDNEEELAAVMGLLAAINDDEEGSVWENGIDQAIRTRLQALLEEQHAAAAAQRRIAATNRKLEQQQDAEMQTGETETQADTSGDGPWDEESTRDTWNNAWTGNTEQSPSAMGNEEVQQAPGWDDLSQDPVTPTNRLAWDARVRLSNKCPGKLVIHVFPWKREVANALNAEAAAPEAADEDALRTSPWQDVTLAHHLAQYNAIRWEELSPAADEMSLSEVAKSIVRDHPESFADAARAMHEFTFDKSMFRRNQAENMEAIHSLLEYTLSKADSIVGTPVAVSEVAHHVSAWKPDIIVIDEAGRLNEAALMIPISEFTDAPCLILGDPNQCTPFNRTEEDKTFADLFGKQRKVSLLDRVSGVDAFNVTLTANHRSHGSVMDFAQSHFYHGRMKIVNQRSQATREMHRYIQTMKNPPPESNSIFIDVQCGEEERIGTSYINTVNSLIVRELAVQLYRDSPLRNMVDYVSSLKDETKPVRRGTIMIITGYANQKRQYEAILDSISPAEIPPGLLTVRTIDDSISAEADIVIVDLVRTTAPGFLSDRKRLAVMTTRARLAQFYVGHAAAFQWQGKIGELVKFHGDKKCMIRIKGERKNWDQWCLRCHQPGHTVASCQFRPKCYWCEERNMKSEHAARDCPDPVCPSEFYEGPIGQVDDVPRSISDFDKARKGSGGKRVKVRNKRRRPESTIVRKEESPAEKRYRAMIDPRGADE</sequence>
<feature type="coiled-coil region" evidence="6">
    <location>
        <begin position="413"/>
        <end position="440"/>
    </location>
</feature>
<feature type="domain" description="DNA2/NAM7 helicase-like C-terminal" evidence="9">
    <location>
        <begin position="1118"/>
        <end position="1329"/>
    </location>
</feature>
<keyword evidence="5" id="KW-0067">ATP-binding</keyword>
<evidence type="ECO:0000256" key="3">
    <source>
        <dbReference type="ARBA" id="ARBA00022801"/>
    </source>
</evidence>
<comment type="caution">
    <text evidence="10">The sequence shown here is derived from an EMBL/GenBank/DDBJ whole genome shotgun (WGS) entry which is preliminary data.</text>
</comment>
<feature type="non-terminal residue" evidence="10">
    <location>
        <position position="1476"/>
    </location>
</feature>
<evidence type="ECO:0000256" key="6">
    <source>
        <dbReference type="SAM" id="Coils"/>
    </source>
</evidence>
<accession>A0ABR1H042</accession>
<feature type="region of interest" description="Disordered" evidence="7">
    <location>
        <begin position="827"/>
        <end position="897"/>
    </location>
</feature>
<dbReference type="InterPro" id="IPR027417">
    <property type="entry name" value="P-loop_NTPase"/>
</dbReference>
<feature type="domain" description="DNA2/NAM7 helicase helicase" evidence="8">
    <location>
        <begin position="997"/>
        <end position="1098"/>
    </location>
</feature>
<feature type="region of interest" description="Disordered" evidence="7">
    <location>
        <begin position="1"/>
        <end position="36"/>
    </location>
</feature>
<evidence type="ECO:0000256" key="1">
    <source>
        <dbReference type="ARBA" id="ARBA00007913"/>
    </source>
</evidence>
<dbReference type="Gene3D" id="3.40.50.300">
    <property type="entry name" value="P-loop containing nucleotide triphosphate hydrolases"/>
    <property type="match status" value="2"/>
</dbReference>
<proteinExistence type="inferred from homology"/>
<keyword evidence="6" id="KW-0175">Coiled coil</keyword>
<evidence type="ECO:0000256" key="4">
    <source>
        <dbReference type="ARBA" id="ARBA00022806"/>
    </source>
</evidence>
<keyword evidence="3" id="KW-0378">Hydrolase</keyword>
<dbReference type="SUPFAM" id="SSF52540">
    <property type="entry name" value="P-loop containing nucleoside triphosphate hydrolases"/>
    <property type="match status" value="1"/>
</dbReference>
<organism evidence="10 11">
    <name type="scientific">Neonectria magnoliae</name>
    <dbReference type="NCBI Taxonomy" id="2732573"/>
    <lineage>
        <taxon>Eukaryota</taxon>
        <taxon>Fungi</taxon>
        <taxon>Dikarya</taxon>
        <taxon>Ascomycota</taxon>
        <taxon>Pezizomycotina</taxon>
        <taxon>Sordariomycetes</taxon>
        <taxon>Hypocreomycetidae</taxon>
        <taxon>Hypocreales</taxon>
        <taxon>Nectriaceae</taxon>
        <taxon>Neonectria</taxon>
    </lineage>
</organism>
<feature type="compositionally biased region" description="Basic residues" evidence="7">
    <location>
        <begin position="1433"/>
        <end position="1448"/>
    </location>
</feature>